<dbReference type="InterPro" id="IPR034085">
    <property type="entry name" value="TOG"/>
</dbReference>
<dbReference type="STRING" id="574566.I0YS18"/>
<dbReference type="InterPro" id="IPR021133">
    <property type="entry name" value="HEAT_type_2"/>
</dbReference>
<keyword evidence="5" id="KW-1185">Reference proteome</keyword>
<dbReference type="InterPro" id="IPR011989">
    <property type="entry name" value="ARM-like"/>
</dbReference>
<evidence type="ECO:0000259" key="3">
    <source>
        <dbReference type="SMART" id="SM01349"/>
    </source>
</evidence>
<evidence type="ECO:0000313" key="4">
    <source>
        <dbReference type="EMBL" id="EIE21187.1"/>
    </source>
</evidence>
<dbReference type="GO" id="GO:0034198">
    <property type="term" value="P:cellular response to amino acid starvation"/>
    <property type="evidence" value="ECO:0007669"/>
    <property type="project" value="TreeGrafter"/>
</dbReference>
<dbReference type="GeneID" id="17039169"/>
<dbReference type="AlphaFoldDB" id="I0YS18"/>
<dbReference type="PROSITE" id="PS50077">
    <property type="entry name" value="HEAT_REPEAT"/>
    <property type="match status" value="4"/>
</dbReference>
<feature type="repeat" description="HEAT" evidence="2">
    <location>
        <begin position="318"/>
        <end position="353"/>
    </location>
</feature>
<dbReference type="GO" id="GO:0006417">
    <property type="term" value="P:regulation of translation"/>
    <property type="evidence" value="ECO:0007669"/>
    <property type="project" value="TreeGrafter"/>
</dbReference>
<dbReference type="OrthoDB" id="5148094at2759"/>
<evidence type="ECO:0000256" key="1">
    <source>
        <dbReference type="ARBA" id="ARBA00022737"/>
    </source>
</evidence>
<dbReference type="Pfam" id="PF24984">
    <property type="entry name" value="HEAT_EF3_GNC1"/>
    <property type="match status" value="1"/>
</dbReference>
<dbReference type="EMBL" id="AGSI01000013">
    <property type="protein sequence ID" value="EIE21187.1"/>
    <property type="molecule type" value="Genomic_DNA"/>
</dbReference>
<dbReference type="PANTHER" id="PTHR23346:SF7">
    <property type="entry name" value="STALLED RIBOSOME SENSOR GCN1"/>
    <property type="match status" value="1"/>
</dbReference>
<dbReference type="Pfam" id="PF23271">
    <property type="entry name" value="HEAT_GCN1"/>
    <property type="match status" value="2"/>
</dbReference>
<gene>
    <name evidence="4" type="ORF">COCSUDRAFT_37528</name>
</gene>
<keyword evidence="1" id="KW-0677">Repeat</keyword>
<protein>
    <submittedName>
        <fullName evidence="4">ARM repeat-containing protein</fullName>
    </submittedName>
</protein>
<dbReference type="SMART" id="SM01349">
    <property type="entry name" value="TOG"/>
    <property type="match status" value="1"/>
</dbReference>
<feature type="repeat" description="HEAT" evidence="2">
    <location>
        <begin position="80"/>
        <end position="118"/>
    </location>
</feature>
<organism evidence="4 5">
    <name type="scientific">Coccomyxa subellipsoidea (strain C-169)</name>
    <name type="common">Green microalga</name>
    <dbReference type="NCBI Taxonomy" id="574566"/>
    <lineage>
        <taxon>Eukaryota</taxon>
        <taxon>Viridiplantae</taxon>
        <taxon>Chlorophyta</taxon>
        <taxon>core chlorophytes</taxon>
        <taxon>Trebouxiophyceae</taxon>
        <taxon>Trebouxiophyceae incertae sedis</taxon>
        <taxon>Coccomyxaceae</taxon>
        <taxon>Coccomyxa</taxon>
        <taxon>Coccomyxa subellipsoidea</taxon>
    </lineage>
</organism>
<dbReference type="Pfam" id="PF25786">
    <property type="entry name" value="HEAT_GCN1_C"/>
    <property type="match status" value="1"/>
</dbReference>
<dbReference type="eggNOG" id="KOG1242">
    <property type="taxonomic scope" value="Eukaryota"/>
</dbReference>
<feature type="repeat" description="HEAT" evidence="2">
    <location>
        <begin position="200"/>
        <end position="238"/>
    </location>
</feature>
<name>I0YS18_COCSC</name>
<dbReference type="InterPro" id="IPR016024">
    <property type="entry name" value="ARM-type_fold"/>
</dbReference>
<dbReference type="PANTHER" id="PTHR23346">
    <property type="entry name" value="TRANSLATIONAL ACTIVATOR GCN1-RELATED"/>
    <property type="match status" value="1"/>
</dbReference>
<evidence type="ECO:0000256" key="2">
    <source>
        <dbReference type="PROSITE-ProRule" id="PRU00103"/>
    </source>
</evidence>
<dbReference type="GO" id="GO:0005829">
    <property type="term" value="C:cytosol"/>
    <property type="evidence" value="ECO:0007669"/>
    <property type="project" value="TreeGrafter"/>
</dbReference>
<dbReference type="RefSeq" id="XP_005645731.1">
    <property type="nucleotide sequence ID" value="XM_005645674.1"/>
</dbReference>
<feature type="repeat" description="HEAT" evidence="2">
    <location>
        <begin position="810"/>
        <end position="849"/>
    </location>
</feature>
<feature type="domain" description="TOG" evidence="3">
    <location>
        <begin position="26"/>
        <end position="259"/>
    </location>
</feature>
<accession>I0YS18</accession>
<evidence type="ECO:0000313" key="5">
    <source>
        <dbReference type="Proteomes" id="UP000007264"/>
    </source>
</evidence>
<dbReference type="KEGG" id="csl:COCSUDRAFT_37528"/>
<dbReference type="SUPFAM" id="SSF48371">
    <property type="entry name" value="ARM repeat"/>
    <property type="match status" value="2"/>
</dbReference>
<dbReference type="Pfam" id="PF24987">
    <property type="entry name" value="HEAT_EF3_N"/>
    <property type="match status" value="1"/>
</dbReference>
<proteinExistence type="predicted"/>
<reference evidence="4 5" key="1">
    <citation type="journal article" date="2012" name="Genome Biol.">
        <title>The genome of the polar eukaryotic microalga coccomyxa subellipsoidea reveals traits of cold adaptation.</title>
        <authorList>
            <person name="Blanc G."/>
            <person name="Agarkova I."/>
            <person name="Grimwood J."/>
            <person name="Kuo A."/>
            <person name="Brueggeman A."/>
            <person name="Dunigan D."/>
            <person name="Gurnon J."/>
            <person name="Ladunga I."/>
            <person name="Lindquist E."/>
            <person name="Lucas S."/>
            <person name="Pangilinan J."/>
            <person name="Proschold T."/>
            <person name="Salamov A."/>
            <person name="Schmutz J."/>
            <person name="Weeks D."/>
            <person name="Yamada T."/>
            <person name="Claverie J.M."/>
            <person name="Grigoriev I."/>
            <person name="Van Etten J."/>
            <person name="Lomsadze A."/>
            <person name="Borodovsky M."/>
        </authorList>
    </citation>
    <scope>NUCLEOTIDE SEQUENCE [LARGE SCALE GENOMIC DNA]</scope>
    <source>
        <strain evidence="4 5">C-169</strain>
    </source>
</reference>
<dbReference type="GO" id="GO:0019887">
    <property type="term" value="F:protein kinase regulator activity"/>
    <property type="evidence" value="ECO:0007669"/>
    <property type="project" value="TreeGrafter"/>
</dbReference>
<dbReference type="Proteomes" id="UP000007264">
    <property type="component" value="Unassembled WGS sequence"/>
</dbReference>
<sequence>MSPTLLLRFGDVSASVRHATNNVARAVMSNLSSQGVKLVLPSLVAGVDSRTWRSKQGSVQMLGAMAYCAPKQLGTALPSIVPKLSEILADPHPKVQAAARHALKEVGSVIRNAEVQELVPALLAAIADPNTKAKPALDTLLVTKFVNAVDAPSLALIVPVVHRGLRDRSGDMKKKAARIVGNMCGLINEPKDMAPYVPLLMPELQSALVDPLPEVRATAAKALGSLLKGMGEQHFQGLMPWLLATLKSEKSSVERSGAAQGMAEVLAVLGRDHVEALLPDVLAACTAPSPFVREGNLTLFRFLPHAIPDQFQEHLNEVLPAILDGLADESEGVREAALSAGRTAVELFAQTSLPLLLPAVEAGIINDNWRIRQSSVELLGDLLFKVAGTSGKVHIDGDSDDEGISSEEHGSAIIEALGWDRRNEVVASLYMARSDVAYTVRSAALHVWKTVVSNTPRTLAEILPALMKSIIASLASPGEEQQQMAGRCLGELVRKMGERVLGHIIPILQQGMGAEEASTRQGVCYGMKELLDNITRQQLAEHLGALLPTVQAALVDPDPGVRQAAGSAFNILFKGGAGSAVDSVIPALLAGLEGESHQASQALEGLRVILGVRPQTLGSMVPKLLKPPLHATALRAIGSLSDVAGPSIHPHLGTILPPLLSLASEAGSHSEEAEAAREGVRQVSAAVAEDGAYLLIAQLEKGLEEPTRRRAAADTIAHYCSASKHDFQEHVPSLLTALVGLMMEEDHDTLVACWTALGAVIASIPKELQPSYVRCMREAVQTARDKERRKRRPGPLLLAGFCLPKALQPVLPIYLQGVLQGSSAELRELAAEALGELVDVTSQEALRPFTVQITGPLIRIIGDRFAWQVKAAILHTLGLLIAKAGPGLKPFVPQLQTTFLKCLGDQARQVRQSAAENLGELTKMSMRVDQLATDLTNNAKVAEPALAEAYLTALRGMLSSVGERISPAVLSSTGAALQELMAGDDEVLRGALASCLGVFVKHSSAEEVRQVLLKGPLGPPAPNKRDRLGHALTLAAVALSAPERLEQVELTGKAVAAVTRFSRDEGHAVRLASARATGHMALAELRGQLPQDAALSPLLPVMVALIGTDQSSEVQRQMLLVLRKVAVERADALVPHYTSLIPSMVSLLQQTQGPTKLAGDRTLGRVLQVTALATGMLTDTQMPLRRTAILPEVTQR</sequence>
<dbReference type="InterPro" id="IPR057546">
    <property type="entry name" value="HEAT_GCN1"/>
</dbReference>
<comment type="caution">
    <text evidence="4">The sequence shown here is derived from an EMBL/GenBank/DDBJ whole genome shotgun (WGS) entry which is preliminary data.</text>
</comment>
<dbReference type="Gene3D" id="1.25.10.10">
    <property type="entry name" value="Leucine-rich Repeat Variant"/>
    <property type="match status" value="6"/>
</dbReference>